<dbReference type="SUPFAM" id="SSF53474">
    <property type="entry name" value="alpha/beta-Hydrolases"/>
    <property type="match status" value="1"/>
</dbReference>
<accession>A0A074LSJ7</accession>
<dbReference type="AlphaFoldDB" id="A0A074LSJ7"/>
<dbReference type="InterPro" id="IPR029058">
    <property type="entry name" value="AB_hydrolase_fold"/>
</dbReference>
<reference evidence="1 2" key="1">
    <citation type="journal article" date="2013" name="Int. J. Syst. Evol. Microbiol.">
        <title>Tumebacillus flagellatus sp. nov., an alpha-amylase/pullulanase-producing bacterium isolated from cassava wastewater.</title>
        <authorList>
            <person name="Wang Q."/>
            <person name="Xie N."/>
            <person name="Qin Y."/>
            <person name="Shen N."/>
            <person name="Zhu J."/>
            <person name="Mi H."/>
            <person name="Huang R."/>
        </authorList>
    </citation>
    <scope>NUCLEOTIDE SEQUENCE [LARGE SCALE GENOMIC DNA]</scope>
    <source>
        <strain evidence="1 2">GST4</strain>
    </source>
</reference>
<dbReference type="InterPro" id="IPR036689">
    <property type="entry name" value="ESAT-6-like_sf"/>
</dbReference>
<dbReference type="SUPFAM" id="SSF140453">
    <property type="entry name" value="EsxAB dimer-like"/>
    <property type="match status" value="1"/>
</dbReference>
<comment type="caution">
    <text evidence="1">The sequence shown here is derived from an EMBL/GenBank/DDBJ whole genome shotgun (WGS) entry which is preliminary data.</text>
</comment>
<organism evidence="1 2">
    <name type="scientific">Tumebacillus flagellatus</name>
    <dbReference type="NCBI Taxonomy" id="1157490"/>
    <lineage>
        <taxon>Bacteria</taxon>
        <taxon>Bacillati</taxon>
        <taxon>Bacillota</taxon>
        <taxon>Bacilli</taxon>
        <taxon>Bacillales</taxon>
        <taxon>Alicyclobacillaceae</taxon>
        <taxon>Tumebacillus</taxon>
    </lineage>
</organism>
<dbReference type="Proteomes" id="UP000027931">
    <property type="component" value="Unassembled WGS sequence"/>
</dbReference>
<dbReference type="eggNOG" id="COG4814">
    <property type="taxonomic scope" value="Bacteria"/>
</dbReference>
<gene>
    <name evidence="1" type="ORF">EL26_13545</name>
</gene>
<dbReference type="OrthoDB" id="9765872at2"/>
<evidence type="ECO:0000313" key="2">
    <source>
        <dbReference type="Proteomes" id="UP000027931"/>
    </source>
</evidence>
<proteinExistence type="predicted"/>
<dbReference type="STRING" id="1157490.EL26_13545"/>
<dbReference type="InterPro" id="IPR010315">
    <property type="entry name" value="DUF915_hydro-like"/>
</dbReference>
<dbReference type="InterPro" id="IPR010310">
    <property type="entry name" value="T7SS_ESAT-6-like"/>
</dbReference>
<protein>
    <submittedName>
        <fullName evidence="1">Uncharacterized protein</fullName>
    </submittedName>
</protein>
<name>A0A074LSJ7_9BACL</name>
<dbReference type="EMBL" id="JMIR01000018">
    <property type="protein sequence ID" value="KEO82768.1"/>
    <property type="molecule type" value="Genomic_DNA"/>
</dbReference>
<sequence>MSLSGESYPIRRAASLFSQQSEMIRTSKKQLKSNTAQLFQGPLAWKGTAAQAYEEMMQLTDSDLDIWVSAYQRTSSALYLLADRLDALNGMRHRLAQLEDEIYWMSQQNPEGCGSLFSETSNLRARIQEEERQTNNDLTREFQAILYSIPNAHTLGDHIQQIANSRFFGNGNAPSVVGVQSVRYQGEQLVEYLNDTILMNQSVIDYYNDHPEAVGPHGESAEEMKALAFQNQEEARRRGGTHGVPVVFMHGLEGGVGTFKTMADDFGGASIIYTYTRDGKVNVEYGENQSTDRPVVQFVFEDGSMTFENQEKAYELMAARAEADAHTKHMIVVSHSMGGIVSTKYILDTGGEDVSKLVTLASPIGGSKVDEYAMVGMDFTPGGILGNAVIGKWFPAINNLRSDSNPIHELYKDRTDFNPDTQVFSAGGRAYGPFGDGVVLPDSAAKLKEFTSDDQFSWKMYDELNHSDMHEDPEVREDVYQYVYEGKVPQDERKK</sequence>
<dbReference type="Pfam" id="PF06028">
    <property type="entry name" value="DUF915"/>
    <property type="match status" value="1"/>
</dbReference>
<evidence type="ECO:0000313" key="1">
    <source>
        <dbReference type="EMBL" id="KEO82768.1"/>
    </source>
</evidence>
<dbReference type="RefSeq" id="WP_038089390.1">
    <property type="nucleotide sequence ID" value="NZ_JMIR01000018.1"/>
</dbReference>
<dbReference type="Pfam" id="PF06013">
    <property type="entry name" value="WXG100"/>
    <property type="match status" value="1"/>
</dbReference>
<dbReference type="Gene3D" id="3.40.50.1820">
    <property type="entry name" value="alpha/beta hydrolase"/>
    <property type="match status" value="1"/>
</dbReference>
<keyword evidence="2" id="KW-1185">Reference proteome</keyword>